<dbReference type="PANTHER" id="PTHR44229:SF4">
    <property type="entry name" value="15-HYDROXYPROSTAGLANDIN DEHYDROGENASE [NAD(+)]"/>
    <property type="match status" value="1"/>
</dbReference>
<accession>A0A163MDG8</accession>
<protein>
    <submittedName>
        <fullName evidence="3">Uncharacterized protein</fullName>
    </submittedName>
</protein>
<name>A0A163MDG8_ABSGL</name>
<evidence type="ECO:0000313" key="4">
    <source>
        <dbReference type="Proteomes" id="UP000078561"/>
    </source>
</evidence>
<evidence type="ECO:0000256" key="1">
    <source>
        <dbReference type="ARBA" id="ARBA00006484"/>
    </source>
</evidence>
<proteinExistence type="inferred from homology"/>
<dbReference type="GO" id="GO:0005737">
    <property type="term" value="C:cytoplasm"/>
    <property type="evidence" value="ECO:0007669"/>
    <property type="project" value="TreeGrafter"/>
</dbReference>
<sequence>MTLKDDTILMSNRVAVVTGGSKGIGLAVSTALVAREVKVVIGDVLTEQGQEAVNDLNQTAGYNEAAIFQYCDVRRYDDLKKLFELAETRFGGVDIAAMCASVGSNLDGIFQDPMEDEAERSILDVNIGGVIKGNRVAVMHMFKRGGGCIINTASMAGLMGDTAFASYASTKRAVMGWTQSLEQLRTVNIRVNAETNTARRRSSIEESRHPCFNVKDASPQISMHLVVEAFLACITNHEYAGETLMVTPSGFLAYPQAELPESCVSESMVQALLDYYPKASEMNKQQLMSATQLYFSKL</sequence>
<dbReference type="InterPro" id="IPR002347">
    <property type="entry name" value="SDR_fam"/>
</dbReference>
<dbReference type="Pfam" id="PF00106">
    <property type="entry name" value="adh_short"/>
    <property type="match status" value="1"/>
</dbReference>
<dbReference type="GO" id="GO:0016616">
    <property type="term" value="F:oxidoreductase activity, acting on the CH-OH group of donors, NAD or NADP as acceptor"/>
    <property type="evidence" value="ECO:0007669"/>
    <property type="project" value="TreeGrafter"/>
</dbReference>
<reference evidence="3" key="1">
    <citation type="submission" date="2016-04" db="EMBL/GenBank/DDBJ databases">
        <authorList>
            <person name="Evans L.H."/>
            <person name="Alamgir A."/>
            <person name="Owens N."/>
            <person name="Weber N.D."/>
            <person name="Virtaneva K."/>
            <person name="Barbian K."/>
            <person name="Babar A."/>
            <person name="Rosenke K."/>
        </authorList>
    </citation>
    <scope>NUCLEOTIDE SEQUENCE [LARGE SCALE GENOMIC DNA]</scope>
    <source>
        <strain evidence="3">CBS 101.48</strain>
    </source>
</reference>
<evidence type="ECO:0000313" key="3">
    <source>
        <dbReference type="EMBL" id="SAM03779.1"/>
    </source>
</evidence>
<dbReference type="InterPro" id="IPR036291">
    <property type="entry name" value="NAD(P)-bd_dom_sf"/>
</dbReference>
<dbReference type="SUPFAM" id="SSF51735">
    <property type="entry name" value="NAD(P)-binding Rossmann-fold domains"/>
    <property type="match status" value="1"/>
</dbReference>
<dbReference type="AlphaFoldDB" id="A0A163MDG8"/>
<dbReference type="InParanoid" id="A0A163MDG8"/>
<dbReference type="STRING" id="4829.A0A163MDG8"/>
<dbReference type="EMBL" id="LT554264">
    <property type="protein sequence ID" value="SAM03779.1"/>
    <property type="molecule type" value="Genomic_DNA"/>
</dbReference>
<evidence type="ECO:0000256" key="2">
    <source>
        <dbReference type="ARBA" id="ARBA00023002"/>
    </source>
</evidence>
<keyword evidence="4" id="KW-1185">Reference proteome</keyword>
<dbReference type="OMA" id="NIYFRQP"/>
<keyword evidence="2" id="KW-0560">Oxidoreductase</keyword>
<comment type="similarity">
    <text evidence="1">Belongs to the short-chain dehydrogenases/reductases (SDR) family.</text>
</comment>
<dbReference type="Gene3D" id="3.40.50.720">
    <property type="entry name" value="NAD(P)-binding Rossmann-like Domain"/>
    <property type="match status" value="1"/>
</dbReference>
<dbReference type="OrthoDB" id="5840532at2759"/>
<dbReference type="PANTHER" id="PTHR44229">
    <property type="entry name" value="15-HYDROXYPROSTAGLANDIN DEHYDROGENASE [NAD(+)]"/>
    <property type="match status" value="1"/>
</dbReference>
<gene>
    <name evidence="3" type="primary">ABSGL_09625.1 scaffold 11483</name>
</gene>
<organism evidence="3">
    <name type="scientific">Absidia glauca</name>
    <name type="common">Pin mould</name>
    <dbReference type="NCBI Taxonomy" id="4829"/>
    <lineage>
        <taxon>Eukaryota</taxon>
        <taxon>Fungi</taxon>
        <taxon>Fungi incertae sedis</taxon>
        <taxon>Mucoromycota</taxon>
        <taxon>Mucoromycotina</taxon>
        <taxon>Mucoromycetes</taxon>
        <taxon>Mucorales</taxon>
        <taxon>Cunninghamellaceae</taxon>
        <taxon>Absidia</taxon>
    </lineage>
</organism>
<dbReference type="Proteomes" id="UP000078561">
    <property type="component" value="Unassembled WGS sequence"/>
</dbReference>
<dbReference type="PRINTS" id="PR00081">
    <property type="entry name" value="GDHRDH"/>
</dbReference>